<sequence>MQAVFIVTYIGFLAIAAGNPVCLCTKEYMPVCGLNGKTYGNQCEMECNGVKLNHTGPCETQKELECPCPRIYDPVCGTDHVTYANECIMKCRGVLMIHEGECKVKRSVDGCACPMIYMPVCGKDGHTYGNDCDMKCSGVQLAHEGECTTTSYVEHTCICTKEYNPVCGTDGHTYGNECALKCNGTELSHEGECKASNVAVKETEDALCICTAIYQPVCGQDGQTYGNMCDMQCVHAKLAHMGECTTITPAN</sequence>
<evidence type="ECO:0000313" key="4">
    <source>
        <dbReference type="Proteomes" id="UP001634394"/>
    </source>
</evidence>
<organism evidence="3 4">
    <name type="scientific">Sinanodonta woodiana</name>
    <name type="common">Chinese pond mussel</name>
    <name type="synonym">Anodonta woodiana</name>
    <dbReference type="NCBI Taxonomy" id="1069815"/>
    <lineage>
        <taxon>Eukaryota</taxon>
        <taxon>Metazoa</taxon>
        <taxon>Spiralia</taxon>
        <taxon>Lophotrochozoa</taxon>
        <taxon>Mollusca</taxon>
        <taxon>Bivalvia</taxon>
        <taxon>Autobranchia</taxon>
        <taxon>Heteroconchia</taxon>
        <taxon>Palaeoheterodonta</taxon>
        <taxon>Unionida</taxon>
        <taxon>Unionoidea</taxon>
        <taxon>Unionidae</taxon>
        <taxon>Unioninae</taxon>
        <taxon>Sinanodonta</taxon>
    </lineage>
</organism>
<evidence type="ECO:0000313" key="3">
    <source>
        <dbReference type="EMBL" id="KAL3879510.1"/>
    </source>
</evidence>
<keyword evidence="1" id="KW-0732">Signal</keyword>
<dbReference type="AlphaFoldDB" id="A0ABD3X1B3"/>
<dbReference type="InterPro" id="IPR053265">
    <property type="entry name" value="Serpin"/>
</dbReference>
<reference evidence="3 4" key="1">
    <citation type="submission" date="2024-11" db="EMBL/GenBank/DDBJ databases">
        <title>Chromosome-level genome assembly of the freshwater bivalve Anodonta woodiana.</title>
        <authorList>
            <person name="Chen X."/>
        </authorList>
    </citation>
    <scope>NUCLEOTIDE SEQUENCE [LARGE SCALE GENOMIC DNA]</scope>
    <source>
        <strain evidence="3">MN2024</strain>
        <tissue evidence="3">Gills</tissue>
    </source>
</reference>
<feature type="chain" id="PRO_5044835889" description="Kazal-like domain-containing protein" evidence="1">
    <location>
        <begin position="19"/>
        <end position="251"/>
    </location>
</feature>
<dbReference type="InterPro" id="IPR002350">
    <property type="entry name" value="Kazal_dom"/>
</dbReference>
<feature type="domain" description="Kazal-like" evidence="2">
    <location>
        <begin position="151"/>
        <end position="195"/>
    </location>
</feature>
<dbReference type="Proteomes" id="UP001634394">
    <property type="component" value="Unassembled WGS sequence"/>
</dbReference>
<feature type="domain" description="Kazal-like" evidence="2">
    <location>
        <begin position="16"/>
        <end position="48"/>
    </location>
</feature>
<dbReference type="InterPro" id="IPR036058">
    <property type="entry name" value="Kazal_dom_sf"/>
</dbReference>
<dbReference type="CDD" id="cd00104">
    <property type="entry name" value="KAZAL_FS"/>
    <property type="match status" value="4"/>
</dbReference>
<evidence type="ECO:0000259" key="2">
    <source>
        <dbReference type="PROSITE" id="PS51465"/>
    </source>
</evidence>
<name>A0ABD3X1B3_SINWO</name>
<dbReference type="SUPFAM" id="SSF100895">
    <property type="entry name" value="Kazal-type serine protease inhibitors"/>
    <property type="match status" value="5"/>
</dbReference>
<feature type="domain" description="Kazal-like" evidence="2">
    <location>
        <begin position="105"/>
        <end position="149"/>
    </location>
</feature>
<keyword evidence="4" id="KW-1185">Reference proteome</keyword>
<dbReference type="EMBL" id="JBJQND010000004">
    <property type="protein sequence ID" value="KAL3879510.1"/>
    <property type="molecule type" value="Genomic_DNA"/>
</dbReference>
<accession>A0ABD3X1B3</accession>
<proteinExistence type="predicted"/>
<dbReference type="PANTHER" id="PTHR21131">
    <property type="entry name" value="SERINE-TYPE ENDOPEPTIDASE INHIBITOR"/>
    <property type="match status" value="1"/>
</dbReference>
<dbReference type="PANTHER" id="PTHR21131:SF0">
    <property type="entry name" value="GEO10195P1-RELATED"/>
    <property type="match status" value="1"/>
</dbReference>
<feature type="signal peptide" evidence="1">
    <location>
        <begin position="1"/>
        <end position="18"/>
    </location>
</feature>
<dbReference type="Pfam" id="PF00050">
    <property type="entry name" value="Kazal_1"/>
    <property type="match status" value="4"/>
</dbReference>
<evidence type="ECO:0000256" key="1">
    <source>
        <dbReference type="SAM" id="SignalP"/>
    </source>
</evidence>
<dbReference type="Pfam" id="PF07648">
    <property type="entry name" value="Kazal_2"/>
    <property type="match status" value="1"/>
</dbReference>
<comment type="caution">
    <text evidence="3">The sequence shown here is derived from an EMBL/GenBank/DDBJ whole genome shotgun (WGS) entry which is preliminary data.</text>
</comment>
<dbReference type="Gene3D" id="3.30.60.30">
    <property type="match status" value="5"/>
</dbReference>
<dbReference type="PROSITE" id="PS51465">
    <property type="entry name" value="KAZAL_2"/>
    <property type="match status" value="5"/>
</dbReference>
<feature type="domain" description="Kazal-like" evidence="2">
    <location>
        <begin position="202"/>
        <end position="246"/>
    </location>
</feature>
<gene>
    <name evidence="3" type="ORF">ACJMK2_031805</name>
</gene>
<protein>
    <recommendedName>
        <fullName evidence="2">Kazal-like domain-containing protein</fullName>
    </recommendedName>
</protein>
<dbReference type="SMART" id="SM00280">
    <property type="entry name" value="KAZAL"/>
    <property type="match status" value="5"/>
</dbReference>
<dbReference type="PROSITE" id="PS00282">
    <property type="entry name" value="KAZAL_1"/>
    <property type="match status" value="3"/>
</dbReference>
<feature type="domain" description="Kazal-like" evidence="2">
    <location>
        <begin position="52"/>
        <end position="104"/>
    </location>
</feature>